<gene>
    <name evidence="2" type="ORF">BD310DRAFT_932470</name>
</gene>
<sequence>MRPVVLLLLLAGLVGSAVVPQEPMILADDNNKGLHVFKHKGNALTFRWGPSHLYEVIQCAKTELAWDHGTPPYKLSVAFGRVAQNMTEVINVGGLANHSYPLVIRGPSDGVMEAHIRDLWGGGSSWYVLIRPSSDTSCL</sequence>
<proteinExistence type="predicted"/>
<organism evidence="2 3">
    <name type="scientific">Dichomitus squalens</name>
    <dbReference type="NCBI Taxonomy" id="114155"/>
    <lineage>
        <taxon>Eukaryota</taxon>
        <taxon>Fungi</taxon>
        <taxon>Dikarya</taxon>
        <taxon>Basidiomycota</taxon>
        <taxon>Agaricomycotina</taxon>
        <taxon>Agaricomycetes</taxon>
        <taxon>Polyporales</taxon>
        <taxon>Polyporaceae</taxon>
        <taxon>Dichomitus</taxon>
    </lineage>
</organism>
<protein>
    <submittedName>
        <fullName evidence="2">Uncharacterized protein</fullName>
    </submittedName>
</protein>
<feature type="non-terminal residue" evidence="2">
    <location>
        <position position="139"/>
    </location>
</feature>
<keyword evidence="3" id="KW-1185">Reference proteome</keyword>
<keyword evidence="1" id="KW-0732">Signal</keyword>
<dbReference type="EMBL" id="ML145160">
    <property type="protein sequence ID" value="TBU55915.1"/>
    <property type="molecule type" value="Genomic_DNA"/>
</dbReference>
<evidence type="ECO:0000313" key="2">
    <source>
        <dbReference type="EMBL" id="TBU55915.1"/>
    </source>
</evidence>
<dbReference type="AlphaFoldDB" id="A0A4Q9PP17"/>
<name>A0A4Q9PP17_9APHY</name>
<reference evidence="2 3" key="1">
    <citation type="submission" date="2019-01" db="EMBL/GenBank/DDBJ databases">
        <title>Draft genome sequences of three monokaryotic isolates of the white-rot basidiomycete fungus Dichomitus squalens.</title>
        <authorList>
            <consortium name="DOE Joint Genome Institute"/>
            <person name="Lopez S.C."/>
            <person name="Andreopoulos B."/>
            <person name="Pangilinan J."/>
            <person name="Lipzen A."/>
            <person name="Riley R."/>
            <person name="Ahrendt S."/>
            <person name="Ng V."/>
            <person name="Barry K."/>
            <person name="Daum C."/>
            <person name="Grigoriev I.V."/>
            <person name="Hilden K.S."/>
            <person name="Makela M.R."/>
            <person name="de Vries R.P."/>
        </authorList>
    </citation>
    <scope>NUCLEOTIDE SEQUENCE [LARGE SCALE GENOMIC DNA]</scope>
    <source>
        <strain evidence="2 3">CBS 464.89</strain>
    </source>
</reference>
<accession>A0A4Q9PP17</accession>
<evidence type="ECO:0000313" key="3">
    <source>
        <dbReference type="Proteomes" id="UP000292082"/>
    </source>
</evidence>
<feature type="chain" id="PRO_5020687351" evidence="1">
    <location>
        <begin position="17"/>
        <end position="139"/>
    </location>
</feature>
<feature type="signal peptide" evidence="1">
    <location>
        <begin position="1"/>
        <end position="16"/>
    </location>
</feature>
<evidence type="ECO:0000256" key="1">
    <source>
        <dbReference type="SAM" id="SignalP"/>
    </source>
</evidence>
<dbReference type="Proteomes" id="UP000292082">
    <property type="component" value="Unassembled WGS sequence"/>
</dbReference>